<evidence type="ECO:0000256" key="1">
    <source>
        <dbReference type="SAM" id="MobiDB-lite"/>
    </source>
</evidence>
<evidence type="ECO:0000313" key="2">
    <source>
        <dbReference type="EnsemblMetazoa" id="ACOM033618-PA.1"/>
    </source>
</evidence>
<feature type="compositionally biased region" description="Low complexity" evidence="1">
    <location>
        <begin position="12"/>
        <end position="28"/>
    </location>
</feature>
<accession>A0A8W7PLN8</accession>
<dbReference type="Proteomes" id="UP000075882">
    <property type="component" value="Unassembled WGS sequence"/>
</dbReference>
<name>A0A8W7PLN8_ANOCL</name>
<proteinExistence type="predicted"/>
<feature type="compositionally biased region" description="Polar residues" evidence="1">
    <location>
        <begin position="1"/>
        <end position="10"/>
    </location>
</feature>
<organism evidence="2">
    <name type="scientific">Anopheles coluzzii</name>
    <name type="common">African malaria mosquito</name>
    <dbReference type="NCBI Taxonomy" id="1518534"/>
    <lineage>
        <taxon>Eukaryota</taxon>
        <taxon>Metazoa</taxon>
        <taxon>Ecdysozoa</taxon>
        <taxon>Arthropoda</taxon>
        <taxon>Hexapoda</taxon>
        <taxon>Insecta</taxon>
        <taxon>Pterygota</taxon>
        <taxon>Neoptera</taxon>
        <taxon>Endopterygota</taxon>
        <taxon>Diptera</taxon>
        <taxon>Nematocera</taxon>
        <taxon>Culicoidea</taxon>
        <taxon>Culicidae</taxon>
        <taxon>Anophelinae</taxon>
        <taxon>Anopheles</taxon>
    </lineage>
</organism>
<dbReference type="AlphaFoldDB" id="A0A8W7PLN8"/>
<feature type="region of interest" description="Disordered" evidence="1">
    <location>
        <begin position="1"/>
        <end position="28"/>
    </location>
</feature>
<dbReference type="EnsemblMetazoa" id="ACOM033618-RA">
    <property type="protein sequence ID" value="ACOM033618-PA.1"/>
    <property type="gene ID" value="ACOM033618"/>
</dbReference>
<protein>
    <submittedName>
        <fullName evidence="2">Uncharacterized protein</fullName>
    </submittedName>
</protein>
<sequence length="262" mass="25576">MSLNSSAKRATSNECSFSSSTDSDTTLHSNLPDLAVRDGCTSTCGSFGIVYQRSRFCRSFSVSFTGWGSFLRGGTAAVGSGLAAAGSWSPPSIPPSPGAGFVSSGVSFSGLPSDSFLGASATSAISTSVCGLLSSAAAASAGSVFSASSVPVATAGSVSASSIFTSTCCACCASCACFSPMIASDRRASRTALMPDELTPAAAAAAAAAAAGVAAAAAAVSSPVPLEFGAASSTAGRTSCRLAPPPLASSPLELLLLRMRSN</sequence>
<reference evidence="2" key="1">
    <citation type="submission" date="2022-08" db="UniProtKB">
        <authorList>
            <consortium name="EnsemblMetazoa"/>
        </authorList>
    </citation>
    <scope>IDENTIFICATION</scope>
</reference>